<dbReference type="Proteomes" id="UP000250140">
    <property type="component" value="Unassembled WGS sequence"/>
</dbReference>
<proteinExistence type="predicted"/>
<gene>
    <name evidence="1" type="ORF">AOQ84DRAFT_408562</name>
</gene>
<protein>
    <submittedName>
        <fullName evidence="1">Glycosyltransferase family 69 protein</fullName>
    </submittedName>
</protein>
<keyword evidence="1" id="KW-0808">Transferase</keyword>
<dbReference type="PANTHER" id="PTHR34144:SF5">
    <property type="entry name" value="ALPHA-1,3-MANNOSYLTRANSFERASE CMT1"/>
    <property type="match status" value="1"/>
</dbReference>
<dbReference type="AlphaFoldDB" id="A0A8E2FCL0"/>
<reference evidence="1 2" key="1">
    <citation type="journal article" date="2016" name="Nat. Commun.">
        <title>Ectomycorrhizal ecology is imprinted in the genome of the dominant symbiotic fungus Cenococcum geophilum.</title>
        <authorList>
            <consortium name="DOE Joint Genome Institute"/>
            <person name="Peter M."/>
            <person name="Kohler A."/>
            <person name="Ohm R.A."/>
            <person name="Kuo A."/>
            <person name="Krutzmann J."/>
            <person name="Morin E."/>
            <person name="Arend M."/>
            <person name="Barry K.W."/>
            <person name="Binder M."/>
            <person name="Choi C."/>
            <person name="Clum A."/>
            <person name="Copeland A."/>
            <person name="Grisel N."/>
            <person name="Haridas S."/>
            <person name="Kipfer T."/>
            <person name="LaButti K."/>
            <person name="Lindquist E."/>
            <person name="Lipzen A."/>
            <person name="Maire R."/>
            <person name="Meier B."/>
            <person name="Mihaltcheva S."/>
            <person name="Molinier V."/>
            <person name="Murat C."/>
            <person name="Poggeler S."/>
            <person name="Quandt C.A."/>
            <person name="Sperisen C."/>
            <person name="Tritt A."/>
            <person name="Tisserant E."/>
            <person name="Crous P.W."/>
            <person name="Henrissat B."/>
            <person name="Nehls U."/>
            <person name="Egli S."/>
            <person name="Spatafora J.W."/>
            <person name="Grigoriev I.V."/>
            <person name="Martin F.M."/>
        </authorList>
    </citation>
    <scope>NUCLEOTIDE SEQUENCE [LARGE SCALE GENOMIC DNA]</scope>
    <source>
        <strain evidence="1 2">CBS 207.34</strain>
    </source>
</reference>
<evidence type="ECO:0000313" key="2">
    <source>
        <dbReference type="Proteomes" id="UP000250140"/>
    </source>
</evidence>
<accession>A0A8E2FCL0</accession>
<dbReference type="InterPro" id="IPR021047">
    <property type="entry name" value="Mannosyltransferase_CMT1"/>
</dbReference>
<keyword evidence="2" id="KW-1185">Reference proteome</keyword>
<sequence>MFRRKVTVLLQAGCLLLTAFSLIISFGYFGNISSSDVIRAVSFAHKWPFSSSHAPADTTKGNPTLFEIAPPYIKAILSPEDDYFPRLKCPKPNLSRYNYLQPNSTTNTGLPKYYFALDLHDCAHVLPRLLGSVVEAIRFLGPQNCVLSVVEGRSVDGTFEILKLLQKEIEYMGAKSFLTTNEVHPWGEDVNRVEALAELRNQALWPLRDYSYQFSPETTVVFINDVALCFEDILELIHQRVYQGADMTCAMDWTYVSSSPTFYDVWIARGMNGDSFFDIPEDGSWDSSWNLLWNNPEAKKRLDAGRPFQVFSCWNGATAFTAKPILERKIKFRSSYEDECFSGEPQLFCKDMWHIGYGKIAVVPSVNVEYGDEAAQKIKWLKGYASRWVAAERRYNAPLKIEWEESPPTQTRCLGDFINQHWVPWDEQLAEHDFSHH</sequence>
<organism evidence="1 2">
    <name type="scientific">Glonium stellatum</name>
    <dbReference type="NCBI Taxonomy" id="574774"/>
    <lineage>
        <taxon>Eukaryota</taxon>
        <taxon>Fungi</taxon>
        <taxon>Dikarya</taxon>
        <taxon>Ascomycota</taxon>
        <taxon>Pezizomycotina</taxon>
        <taxon>Dothideomycetes</taxon>
        <taxon>Pleosporomycetidae</taxon>
        <taxon>Gloniales</taxon>
        <taxon>Gloniaceae</taxon>
        <taxon>Glonium</taxon>
    </lineage>
</organism>
<dbReference type="GO" id="GO:0016740">
    <property type="term" value="F:transferase activity"/>
    <property type="evidence" value="ECO:0007669"/>
    <property type="project" value="UniProtKB-KW"/>
</dbReference>
<dbReference type="Pfam" id="PF11735">
    <property type="entry name" value="CAP59_mtransfer"/>
    <property type="match status" value="1"/>
</dbReference>
<dbReference type="PANTHER" id="PTHR34144">
    <property type="entry name" value="CHROMOSOME 8, WHOLE GENOME SHOTGUN SEQUENCE"/>
    <property type="match status" value="1"/>
</dbReference>
<dbReference type="OrthoDB" id="262547at2759"/>
<evidence type="ECO:0000313" key="1">
    <source>
        <dbReference type="EMBL" id="OCL14156.1"/>
    </source>
</evidence>
<dbReference type="EMBL" id="KV748611">
    <property type="protein sequence ID" value="OCL14156.1"/>
    <property type="molecule type" value="Genomic_DNA"/>
</dbReference>
<name>A0A8E2FCL0_9PEZI</name>